<dbReference type="Proteomes" id="UP000005090">
    <property type="component" value="Chromosome"/>
</dbReference>
<evidence type="ECO:0000256" key="1">
    <source>
        <dbReference type="SAM" id="MobiDB-lite"/>
    </source>
</evidence>
<dbReference type="eggNOG" id="COG1334">
    <property type="taxonomic scope" value="Bacteria"/>
</dbReference>
<protein>
    <submittedName>
        <fullName evidence="2">Flagellar protein FlaG</fullName>
    </submittedName>
</protein>
<reference evidence="2 3" key="1">
    <citation type="journal article" date="2013" name="Genome Announc.">
        <title>Genome Sequence of the Obligate Gammaproteobacterial Methanotroph Methylomicrobium album Strain BG8.</title>
        <authorList>
            <person name="Kits K.D."/>
            <person name="Kalyuzhnaya M.G."/>
            <person name="Klotz M.G."/>
            <person name="Jetten M.S."/>
            <person name="Op den Camp H.J."/>
            <person name="Vuilleumier S."/>
            <person name="Bringel F."/>
            <person name="Dispirito A.A."/>
            <person name="Murrell J.C."/>
            <person name="Bruce D."/>
            <person name="Cheng J.F."/>
            <person name="Copeland A."/>
            <person name="Goodwin L."/>
            <person name="Hauser L."/>
            <person name="Lajus A."/>
            <person name="Land M.L."/>
            <person name="Lapidus A."/>
            <person name="Lucas S."/>
            <person name="Medigue C."/>
            <person name="Pitluck S."/>
            <person name="Woyke T."/>
            <person name="Zeytun A."/>
            <person name="Stein L.Y."/>
        </authorList>
    </citation>
    <scope>NUCLEOTIDE SEQUENCE [LARGE SCALE GENOMIC DNA]</scope>
    <source>
        <strain evidence="2 3">BG8</strain>
    </source>
</reference>
<dbReference type="EMBL" id="CM001475">
    <property type="protein sequence ID" value="EIC29498.1"/>
    <property type="molecule type" value="Genomic_DNA"/>
</dbReference>
<name>H8GMU6_METAL</name>
<sequence length="136" mass="14491">MDIGTSMTQQRPPAPAATPEPAVQAKVPIDPAPQAEAATVEARLVPDAVSGAGKDQAKDPEKLGNAVSKLNDFVQNIQRDLQFSLDEGSGEMIVKVIDTKSQQVIRQIPSEEALRLARSLAEQNDKGKLTIFSSTA</sequence>
<evidence type="ECO:0000313" key="2">
    <source>
        <dbReference type="EMBL" id="EIC29498.1"/>
    </source>
</evidence>
<keyword evidence="2" id="KW-0966">Cell projection</keyword>
<dbReference type="InterPro" id="IPR005186">
    <property type="entry name" value="FlaG"/>
</dbReference>
<dbReference type="HOGENOM" id="CLU_120910_4_0_6"/>
<feature type="region of interest" description="Disordered" evidence="1">
    <location>
        <begin position="1"/>
        <end position="24"/>
    </location>
</feature>
<gene>
    <name evidence="2" type="ORF">Metal_1729</name>
</gene>
<dbReference type="PANTHER" id="PTHR37166">
    <property type="entry name" value="PROTEIN FLAG"/>
    <property type="match status" value="1"/>
</dbReference>
<dbReference type="PANTHER" id="PTHR37166:SF1">
    <property type="entry name" value="PROTEIN FLAG"/>
    <property type="match status" value="1"/>
</dbReference>
<dbReference type="RefSeq" id="WP_005371395.1">
    <property type="nucleotide sequence ID" value="NZ_CM001475.1"/>
</dbReference>
<evidence type="ECO:0000313" key="3">
    <source>
        <dbReference type="Proteomes" id="UP000005090"/>
    </source>
</evidence>
<feature type="compositionally biased region" description="Polar residues" evidence="1">
    <location>
        <begin position="1"/>
        <end position="11"/>
    </location>
</feature>
<dbReference type="SUPFAM" id="SSF160214">
    <property type="entry name" value="FlaG-like"/>
    <property type="match status" value="1"/>
</dbReference>
<accession>H8GMU6</accession>
<dbReference type="STRING" id="686340.Metal_1729"/>
<keyword evidence="3" id="KW-1185">Reference proteome</keyword>
<organism evidence="2 3">
    <name type="scientific">Methylomicrobium album BG8</name>
    <dbReference type="NCBI Taxonomy" id="686340"/>
    <lineage>
        <taxon>Bacteria</taxon>
        <taxon>Pseudomonadati</taxon>
        <taxon>Pseudomonadota</taxon>
        <taxon>Gammaproteobacteria</taxon>
        <taxon>Methylococcales</taxon>
        <taxon>Methylococcaceae</taxon>
        <taxon>Methylomicrobium</taxon>
    </lineage>
</organism>
<dbReference type="Pfam" id="PF03646">
    <property type="entry name" value="FlaG"/>
    <property type="match status" value="1"/>
</dbReference>
<keyword evidence="2" id="KW-0282">Flagellum</keyword>
<dbReference type="InterPro" id="IPR035924">
    <property type="entry name" value="FlaG-like_sf"/>
</dbReference>
<dbReference type="Gene3D" id="3.30.160.170">
    <property type="entry name" value="FlaG-like"/>
    <property type="match status" value="1"/>
</dbReference>
<dbReference type="AlphaFoldDB" id="H8GMU6"/>
<keyword evidence="2" id="KW-0969">Cilium</keyword>
<proteinExistence type="predicted"/>